<dbReference type="PANTHER" id="PTHR43794">
    <property type="entry name" value="AMINOHYDROLASE SSNA-RELATED"/>
    <property type="match status" value="1"/>
</dbReference>
<dbReference type="AlphaFoldDB" id="A0A126QYI4"/>
<gene>
    <name evidence="2" type="ORF">YLM1_0302</name>
</gene>
<reference evidence="2 3" key="1">
    <citation type="journal article" date="2016" name="Genome Announc.">
        <title>Draft Genome Sequence of the Rumen Methanogen Methanobrevibacter olleyae YLM1.</title>
        <authorList>
            <person name="Kelly W.J."/>
            <person name="Li D."/>
            <person name="Lambie S.C."/>
            <person name="Cox F."/>
            <person name="Attwood G.T."/>
            <person name="Altermann E."/>
            <person name="Leahy S.C."/>
        </authorList>
    </citation>
    <scope>NUCLEOTIDE SEQUENCE [LARGE SCALE GENOMIC DNA]</scope>
    <source>
        <strain evidence="2 3">YLM1</strain>
    </source>
</reference>
<keyword evidence="3" id="KW-1185">Reference proteome</keyword>
<dbReference type="Proteomes" id="UP000066376">
    <property type="component" value="Chromosome"/>
</dbReference>
<dbReference type="SUPFAM" id="SSF51338">
    <property type="entry name" value="Composite domain of metallo-dependent hydrolases"/>
    <property type="match status" value="1"/>
</dbReference>
<keyword evidence="2" id="KW-0378">Hydrolase</keyword>
<dbReference type="KEGG" id="mol:YLM1_0302"/>
<organism evidence="2 3">
    <name type="scientific">Methanobrevibacter olleyae</name>
    <dbReference type="NCBI Taxonomy" id="294671"/>
    <lineage>
        <taxon>Archaea</taxon>
        <taxon>Methanobacteriati</taxon>
        <taxon>Methanobacteriota</taxon>
        <taxon>Methanomada group</taxon>
        <taxon>Methanobacteria</taxon>
        <taxon>Methanobacteriales</taxon>
        <taxon>Methanobacteriaceae</taxon>
        <taxon>Methanobrevibacter</taxon>
    </lineage>
</organism>
<dbReference type="InterPro" id="IPR050287">
    <property type="entry name" value="MTA/SAH_deaminase"/>
</dbReference>
<dbReference type="Gene3D" id="2.30.40.10">
    <property type="entry name" value="Urease, subunit C, domain 1"/>
    <property type="match status" value="1"/>
</dbReference>
<feature type="domain" description="Amidohydrolase-related" evidence="1">
    <location>
        <begin position="49"/>
        <end position="362"/>
    </location>
</feature>
<dbReference type="PATRIC" id="fig|294671.3.peg.303"/>
<dbReference type="GO" id="GO:0016810">
    <property type="term" value="F:hydrolase activity, acting on carbon-nitrogen (but not peptide) bonds"/>
    <property type="evidence" value="ECO:0007669"/>
    <property type="project" value="InterPro"/>
</dbReference>
<dbReference type="SUPFAM" id="SSF51556">
    <property type="entry name" value="Metallo-dependent hydrolases"/>
    <property type="match status" value="1"/>
</dbReference>
<reference evidence="3" key="2">
    <citation type="submission" date="2016-02" db="EMBL/GenBank/DDBJ databases">
        <title>The draft genome sequence of the rumen methanogen Methanobrevibacter olleyae YLM1.</title>
        <authorList>
            <consortium name="New Zealand Agricultural Greenhouse Gas Research Centre/Pastoral Greenhouse Gas Research Consortium"/>
            <person name="Kelly W.J."/>
            <person name="Li D."/>
            <person name="Lambie S.C."/>
            <person name="Attwood G.T."/>
            <person name="Altermann E."/>
            <person name="Leahy S.C."/>
        </authorList>
    </citation>
    <scope>NUCLEOTIDE SEQUENCE [LARGE SCALE GENOMIC DNA]</scope>
    <source>
        <strain evidence="3">YLM1</strain>
    </source>
</reference>
<accession>A0A126QYI4</accession>
<dbReference type="STRING" id="294671.YLM1_0302"/>
<protein>
    <submittedName>
        <fullName evidence="2">Amidohydrolase</fullName>
    </submittedName>
</protein>
<evidence type="ECO:0000313" key="2">
    <source>
        <dbReference type="EMBL" id="AMK14862.1"/>
    </source>
</evidence>
<proteinExistence type="predicted"/>
<evidence type="ECO:0000259" key="1">
    <source>
        <dbReference type="Pfam" id="PF01979"/>
    </source>
</evidence>
<dbReference type="NCBIfam" id="NF005552">
    <property type="entry name" value="PRK07213.1"/>
    <property type="match status" value="1"/>
</dbReference>
<dbReference type="InterPro" id="IPR006680">
    <property type="entry name" value="Amidohydro-rel"/>
</dbReference>
<dbReference type="RefSeq" id="WP_067145636.1">
    <property type="nucleotide sequence ID" value="NZ_CP014265.1"/>
</dbReference>
<name>A0A126QYI4_METOL</name>
<dbReference type="Gene3D" id="3.20.20.140">
    <property type="entry name" value="Metal-dependent hydrolases"/>
    <property type="match status" value="1"/>
</dbReference>
<dbReference type="PANTHER" id="PTHR43794:SF5">
    <property type="entry name" value="CHLOROHYDROLASE FAMILY PROTEIN"/>
    <property type="match status" value="1"/>
</dbReference>
<dbReference type="GeneID" id="28488601"/>
<dbReference type="EMBL" id="CP014265">
    <property type="protein sequence ID" value="AMK14862.1"/>
    <property type="molecule type" value="Genomic_DNA"/>
</dbReference>
<evidence type="ECO:0000313" key="3">
    <source>
        <dbReference type="Proteomes" id="UP000066376"/>
    </source>
</evidence>
<dbReference type="Pfam" id="PF01979">
    <property type="entry name" value="Amidohydro_1"/>
    <property type="match status" value="1"/>
</dbReference>
<sequence>MKTITNGLILKGIDLNPAKENIVIDDENNIIEISKDVLEGEIIDASGKIISPRFINAHSHIGDSIIKDEWDGLSLDEVVKPPNGIKHIALESASDDELIDSMRESMWDMYNLGISHFIDYREGGLEGVKLLKKASDGIPITPIVLARDSSFYGEDANYHQVKVASRKLLKHADGIGLSGFGEIDTTVAEIICEKCKASGKISSIHVAENENSQFISLEKTNKTEPQRAFDAGFNQVVHMTNPKEDDISKLSKSNSSLTICPRSNAALAVGIIPLFDILKTGVKPLIGSDNVMINRPNLFREMEFTLKIIKGLSKNYIAPIEILKMATTNLCLNTSLSSKIHKSYIAEGQKAEFMIVNQKSNNPYLSLINRTEANDIVDII</sequence>
<dbReference type="InterPro" id="IPR011059">
    <property type="entry name" value="Metal-dep_hydrolase_composite"/>
</dbReference>
<dbReference type="InterPro" id="IPR032466">
    <property type="entry name" value="Metal_Hydrolase"/>
</dbReference>